<dbReference type="InterPro" id="IPR044845">
    <property type="entry name" value="HPAT/SRGT1-like"/>
</dbReference>
<proteinExistence type="predicted"/>
<dbReference type="GO" id="GO:0016757">
    <property type="term" value="F:glycosyltransferase activity"/>
    <property type="evidence" value="ECO:0007669"/>
    <property type="project" value="InterPro"/>
</dbReference>
<keyword evidence="1" id="KW-1133">Transmembrane helix</keyword>
<keyword evidence="4" id="KW-1185">Reference proteome</keyword>
<organism evidence="3 4">
    <name type="scientific">Aphanomyces stellatus</name>
    <dbReference type="NCBI Taxonomy" id="120398"/>
    <lineage>
        <taxon>Eukaryota</taxon>
        <taxon>Sar</taxon>
        <taxon>Stramenopiles</taxon>
        <taxon>Oomycota</taxon>
        <taxon>Saprolegniomycetes</taxon>
        <taxon>Saprolegniales</taxon>
        <taxon>Verrucalvaceae</taxon>
        <taxon>Aphanomyces</taxon>
    </lineage>
</organism>
<accession>A0A485LQ45</accession>
<reference evidence="3 4" key="1">
    <citation type="submission" date="2019-03" db="EMBL/GenBank/DDBJ databases">
        <authorList>
            <person name="Gaulin E."/>
            <person name="Dumas B."/>
        </authorList>
    </citation>
    <scope>NUCLEOTIDE SEQUENCE [LARGE SCALE GENOMIC DNA]</scope>
    <source>
        <strain evidence="3">CBS 568.67</strain>
    </source>
</reference>
<dbReference type="OrthoDB" id="2015991at2759"/>
<dbReference type="Proteomes" id="UP000332933">
    <property type="component" value="Unassembled WGS sequence"/>
</dbReference>
<keyword evidence="1" id="KW-0812">Transmembrane</keyword>
<name>A0A485LQ45_9STRA</name>
<evidence type="ECO:0000256" key="1">
    <source>
        <dbReference type="SAM" id="Phobius"/>
    </source>
</evidence>
<dbReference type="EMBL" id="CAADRA010007364">
    <property type="protein sequence ID" value="VFU00689.1"/>
    <property type="molecule type" value="Genomic_DNA"/>
</dbReference>
<evidence type="ECO:0000313" key="4">
    <source>
        <dbReference type="Proteomes" id="UP000332933"/>
    </source>
</evidence>
<evidence type="ECO:0000313" key="3">
    <source>
        <dbReference type="EMBL" id="VFU00689.1"/>
    </source>
</evidence>
<dbReference type="PANTHER" id="PTHR31485:SF7">
    <property type="entry name" value="PEPTIDYL SERINE ALPHA-GALACTOSYLTRANSFERASE"/>
    <property type="match status" value="1"/>
</dbReference>
<dbReference type="PANTHER" id="PTHR31485">
    <property type="entry name" value="PEPTIDYL SERINE ALPHA-GALACTOSYLTRANSFERASE"/>
    <property type="match status" value="1"/>
</dbReference>
<keyword evidence="1" id="KW-0472">Membrane</keyword>
<dbReference type="EMBL" id="VJMH01007338">
    <property type="protein sequence ID" value="KAF0683965.1"/>
    <property type="molecule type" value="Genomic_DNA"/>
</dbReference>
<sequence>MSSSPKKPTSKLTLQRWYFLGGIVFLMALAAFVNVSFFMSNSSSLASYSPPHFRADHHAVAATDRYVKHVAFTATCSERDIMRATVLAFSAREQQFKGDLTYVAYKCDAVTFAALHTKLPAHYNITFFHATGIQGTGDKELDPHALHAWIAATAPAIAPEEFVMVVEVDTIFTRTLDLAAMLKVADTMPNPYMMAQDAAWFDGDNPSYIMPLDVLEKTMGKSSKSWNVDYWRGNAVHAPFVLQARHLAPVFAMTKDIHSKLDKKYQHLAYPLACAELELEHGVSGNLRLSRYNSFAENWNVVDMIKYNPINETISPAHELYGDFPFTMRTHILQLTAWKDGAEYLMRDLWVPLDFFHCDAALLQTPPPSLWTAASTTYGWEFLSSILRTRHIVSIMLTFRAYNGAALDIKQHTCPDGFNNRRNLLLAEDRTSAFAAALPLSGGDLVSETPDEPFDFVVVSTCSNADQWQMDMLAQSFNRVAQPGSLTRIVTGCQTKAQVDEVLRRAATANHVRVHFAPASLTFQPHALRHWLQNSNLPHAASRVVVLALDFLFLRRFQVTTTMPVISAYPHPMEDPDMANFDIVHGRRIPKEMFFYSGDKKITSVDVAPGTVVAQNVHDYVADWTKRDQIAALCPDCPMGVAPKTSSEAYDLGLPYVLTAADLRTMIDDACTMTYQVAAAQSSSPPPTRAVAEAIGFSIAAAKHGLTTVRLDNLALTQSMSEDWHFALAKKEINAFTIEYLLQNPCADDDDATTPTNAAPFLRHVKRFEAGPWMVDVALVPENVFACDMWLFKEPPAALWDDVVQTNDAARIKNVYGVCTTLKLWNALLVQTKRATCPQGFNAHKRLQLVDPRPDTVVQSLAQPRGWTAA</sequence>
<dbReference type="AlphaFoldDB" id="A0A485LQ45"/>
<evidence type="ECO:0000313" key="2">
    <source>
        <dbReference type="EMBL" id="KAF0683965.1"/>
    </source>
</evidence>
<protein>
    <submittedName>
        <fullName evidence="3">Aste57867_24046 protein</fullName>
    </submittedName>
</protein>
<gene>
    <name evidence="3" type="primary">Aste57867_24046</name>
    <name evidence="2" type="ORF">As57867_023973</name>
    <name evidence="3" type="ORF">ASTE57867_24046</name>
</gene>
<reference evidence="2" key="2">
    <citation type="submission" date="2019-06" db="EMBL/GenBank/DDBJ databases">
        <title>Genomics analysis of Aphanomyces spp. identifies a new class of oomycete effector associated with host adaptation.</title>
        <authorList>
            <person name="Gaulin E."/>
        </authorList>
    </citation>
    <scope>NUCLEOTIDE SEQUENCE</scope>
    <source>
        <strain evidence="2">CBS 578.67</strain>
    </source>
</reference>
<feature type="transmembrane region" description="Helical" evidence="1">
    <location>
        <begin position="17"/>
        <end position="39"/>
    </location>
</feature>